<dbReference type="AlphaFoldDB" id="Q12NM0"/>
<feature type="transmembrane region" description="Helical" evidence="8">
    <location>
        <begin position="9"/>
        <end position="26"/>
    </location>
</feature>
<keyword evidence="3" id="KW-0813">Transport</keyword>
<keyword evidence="6 8" id="KW-1133">Transmembrane helix</keyword>
<evidence type="ECO:0000256" key="7">
    <source>
        <dbReference type="ARBA" id="ARBA00023136"/>
    </source>
</evidence>
<keyword evidence="11" id="KW-1185">Reference proteome</keyword>
<name>Q12NM0_SHEDO</name>
<feature type="transmembrane region" description="Helical" evidence="8">
    <location>
        <begin position="349"/>
        <end position="371"/>
    </location>
</feature>
<gene>
    <name evidence="10" type="ordered locus">Sden_1672</name>
</gene>
<dbReference type="Gene3D" id="1.20.1250.20">
    <property type="entry name" value="MFS general substrate transporter like domains"/>
    <property type="match status" value="1"/>
</dbReference>
<dbReference type="GO" id="GO:0005886">
    <property type="term" value="C:plasma membrane"/>
    <property type="evidence" value="ECO:0007669"/>
    <property type="project" value="UniProtKB-SubCell"/>
</dbReference>
<feature type="transmembrane region" description="Helical" evidence="8">
    <location>
        <begin position="165"/>
        <end position="189"/>
    </location>
</feature>
<feature type="transmembrane region" description="Helical" evidence="8">
    <location>
        <begin position="408"/>
        <end position="429"/>
    </location>
</feature>
<evidence type="ECO:0000256" key="8">
    <source>
        <dbReference type="SAM" id="Phobius"/>
    </source>
</evidence>
<evidence type="ECO:0000313" key="10">
    <source>
        <dbReference type="EMBL" id="ABE54956.1"/>
    </source>
</evidence>
<dbReference type="PANTHER" id="PTHR43271:SF1">
    <property type="entry name" value="INNER MEMBRANE TRANSPORT PROTEIN YNFM"/>
    <property type="match status" value="1"/>
</dbReference>
<evidence type="ECO:0000313" key="11">
    <source>
        <dbReference type="Proteomes" id="UP000001982"/>
    </source>
</evidence>
<feature type="transmembrane region" description="Helical" evidence="8">
    <location>
        <begin position="99"/>
        <end position="121"/>
    </location>
</feature>
<dbReference type="PRINTS" id="PR01036">
    <property type="entry name" value="TCRTETB"/>
</dbReference>
<dbReference type="PANTHER" id="PTHR43271">
    <property type="entry name" value="BLL2771 PROTEIN"/>
    <property type="match status" value="1"/>
</dbReference>
<dbReference type="Proteomes" id="UP000001982">
    <property type="component" value="Chromosome"/>
</dbReference>
<evidence type="ECO:0000256" key="3">
    <source>
        <dbReference type="ARBA" id="ARBA00022448"/>
    </source>
</evidence>
<dbReference type="KEGG" id="sdn:Sden_1672"/>
<feature type="transmembrane region" description="Helical" evidence="8">
    <location>
        <begin position="46"/>
        <end position="66"/>
    </location>
</feature>
<comment type="subcellular location">
    <subcellularLocation>
        <location evidence="1">Cell membrane</location>
        <topology evidence="1">Multi-pass membrane protein</topology>
    </subcellularLocation>
</comment>
<organism evidence="10 11">
    <name type="scientific">Shewanella denitrificans (strain OS217 / ATCC BAA-1090 / DSM 15013)</name>
    <dbReference type="NCBI Taxonomy" id="318161"/>
    <lineage>
        <taxon>Bacteria</taxon>
        <taxon>Pseudomonadati</taxon>
        <taxon>Pseudomonadota</taxon>
        <taxon>Gammaproteobacteria</taxon>
        <taxon>Alteromonadales</taxon>
        <taxon>Shewanellaceae</taxon>
        <taxon>Shewanella</taxon>
    </lineage>
</organism>
<proteinExistence type="inferred from homology"/>
<dbReference type="Pfam" id="PF07690">
    <property type="entry name" value="MFS_1"/>
    <property type="match status" value="2"/>
</dbReference>
<keyword evidence="4" id="KW-1003">Cell membrane</keyword>
<dbReference type="eggNOG" id="COG2814">
    <property type="taxonomic scope" value="Bacteria"/>
</dbReference>
<comment type="similarity">
    <text evidence="2">Belongs to the major facilitator superfamily.</text>
</comment>
<evidence type="ECO:0000256" key="5">
    <source>
        <dbReference type="ARBA" id="ARBA00022692"/>
    </source>
</evidence>
<sequence>MTTSNPKRLIWGLCIASVIIYLNLYLMQGMLPAIAEHFQVTGASAALVLSVTSFSLAFSLLMFALISDRVGRLGPIITTLWLLVASNVLLILVQDFETLMALRLLQGVLLAGVPAIAMAYMKEQLSAAFILKAAAIYIMANSLGGILGRLVGGVLSQYFDWQQGMIILFAVTLMGVALVHYLLMSNLLIRNLLISNSRLNTSINAATTSVLNEALNNVLAANQPPHLSNGAATQSQGLSQQAKLRLDMAGFLYHLKDSQMRLAFILGGLAFFVMVNQFSFIQLHLMAAPYGLSRLQATLIFLCYLSGTLASYLSARWIAKFGSLPLFKLALGLMLLGSTLTLFNTLATIVMGFLFTAAGFFLTHSCCNAFVTMRAQSHRAKATALYLCSYYLGAALGGPYLMLFWQQAQWSGVVAGSLIILTLLAFVIAKLERLQTR</sequence>
<keyword evidence="7 8" id="KW-0472">Membrane</keyword>
<feature type="transmembrane region" description="Helical" evidence="8">
    <location>
        <begin position="383"/>
        <end position="402"/>
    </location>
</feature>
<dbReference type="STRING" id="318161.Sden_1672"/>
<evidence type="ECO:0000256" key="2">
    <source>
        <dbReference type="ARBA" id="ARBA00008335"/>
    </source>
</evidence>
<keyword evidence="5 8" id="KW-0812">Transmembrane</keyword>
<dbReference type="InterPro" id="IPR011701">
    <property type="entry name" value="MFS"/>
</dbReference>
<dbReference type="InterPro" id="IPR020846">
    <property type="entry name" value="MFS_dom"/>
</dbReference>
<dbReference type="EMBL" id="CP000302">
    <property type="protein sequence ID" value="ABE54956.1"/>
    <property type="molecule type" value="Genomic_DNA"/>
</dbReference>
<dbReference type="PROSITE" id="PS50850">
    <property type="entry name" value="MFS"/>
    <property type="match status" value="1"/>
</dbReference>
<evidence type="ECO:0000256" key="1">
    <source>
        <dbReference type="ARBA" id="ARBA00004651"/>
    </source>
</evidence>
<feature type="transmembrane region" description="Helical" evidence="8">
    <location>
        <begin position="326"/>
        <end position="343"/>
    </location>
</feature>
<reference evidence="10 11" key="1">
    <citation type="submission" date="2006-03" db="EMBL/GenBank/DDBJ databases">
        <title>Complete sequence of Shewanella denitrificans OS217.</title>
        <authorList>
            <consortium name="US DOE Joint Genome Institute"/>
            <person name="Copeland A."/>
            <person name="Lucas S."/>
            <person name="Lapidus A."/>
            <person name="Barry K."/>
            <person name="Detter J.C."/>
            <person name="Glavina del Rio T."/>
            <person name="Hammon N."/>
            <person name="Israni S."/>
            <person name="Dalin E."/>
            <person name="Tice H."/>
            <person name="Pitluck S."/>
            <person name="Brettin T."/>
            <person name="Bruce D."/>
            <person name="Han C."/>
            <person name="Tapia R."/>
            <person name="Gilna P."/>
            <person name="Kiss H."/>
            <person name="Schmutz J."/>
            <person name="Larimer F."/>
            <person name="Land M."/>
            <person name="Hauser L."/>
            <person name="Kyrpides N."/>
            <person name="Lykidis A."/>
            <person name="Richardson P."/>
        </authorList>
    </citation>
    <scope>NUCLEOTIDE SEQUENCE [LARGE SCALE GENOMIC DNA]</scope>
    <source>
        <strain evidence="11">OS217 / ATCC BAA-1090 / DSM 15013</strain>
    </source>
</reference>
<feature type="transmembrane region" description="Helical" evidence="8">
    <location>
        <begin position="295"/>
        <end position="314"/>
    </location>
</feature>
<evidence type="ECO:0000256" key="4">
    <source>
        <dbReference type="ARBA" id="ARBA00022475"/>
    </source>
</evidence>
<dbReference type="GO" id="GO:0022857">
    <property type="term" value="F:transmembrane transporter activity"/>
    <property type="evidence" value="ECO:0007669"/>
    <property type="project" value="InterPro"/>
</dbReference>
<dbReference type="SUPFAM" id="SSF103473">
    <property type="entry name" value="MFS general substrate transporter"/>
    <property type="match status" value="1"/>
</dbReference>
<evidence type="ECO:0000256" key="6">
    <source>
        <dbReference type="ARBA" id="ARBA00022989"/>
    </source>
</evidence>
<dbReference type="HOGENOM" id="CLU_001265_19_3_6"/>
<evidence type="ECO:0000259" key="9">
    <source>
        <dbReference type="PROSITE" id="PS50850"/>
    </source>
</evidence>
<accession>Q12NM0</accession>
<feature type="domain" description="Major facilitator superfamily (MFS) profile" evidence="9">
    <location>
        <begin position="9"/>
        <end position="434"/>
    </location>
</feature>
<feature type="transmembrane region" description="Helical" evidence="8">
    <location>
        <begin position="73"/>
        <end position="93"/>
    </location>
</feature>
<feature type="transmembrane region" description="Helical" evidence="8">
    <location>
        <begin position="133"/>
        <end position="159"/>
    </location>
</feature>
<feature type="transmembrane region" description="Helical" evidence="8">
    <location>
        <begin position="262"/>
        <end position="283"/>
    </location>
</feature>
<dbReference type="InterPro" id="IPR036259">
    <property type="entry name" value="MFS_trans_sf"/>
</dbReference>
<protein>
    <submittedName>
        <fullName evidence="10">Major facilitator superfamily MFS_1</fullName>
    </submittedName>
</protein>
<dbReference type="CDD" id="cd17324">
    <property type="entry name" value="MFS_NepI_like"/>
    <property type="match status" value="1"/>
</dbReference>